<dbReference type="AlphaFoldDB" id="A0A7G1I8Q9"/>
<evidence type="ECO:0000313" key="2">
    <source>
        <dbReference type="Proteomes" id="UP000516380"/>
    </source>
</evidence>
<dbReference type="EMBL" id="AP023343">
    <property type="protein sequence ID" value="BCI86192.1"/>
    <property type="molecule type" value="Genomic_DNA"/>
</dbReference>
<protein>
    <submittedName>
        <fullName evidence="1">Uncharacterized protein</fullName>
    </submittedName>
</protein>
<reference evidence="1 2" key="1">
    <citation type="submission" date="2020-07" db="EMBL/GenBank/DDBJ databases">
        <title>Mycobacterium kansasii (former subtype) with zoonotic potential isolated from diseased indoor pet cat, Japan.</title>
        <authorList>
            <person name="Fukano H."/>
            <person name="Terazono T."/>
            <person name="Hoshino Y."/>
        </authorList>
    </citation>
    <scope>NUCLEOTIDE SEQUENCE [LARGE SCALE GENOMIC DNA]</scope>
    <source>
        <strain evidence="1 2">Kuro-I</strain>
    </source>
</reference>
<keyword evidence="2" id="KW-1185">Reference proteome</keyword>
<dbReference type="Proteomes" id="UP000516380">
    <property type="component" value="Chromosome"/>
</dbReference>
<evidence type="ECO:0000313" key="1">
    <source>
        <dbReference type="EMBL" id="BCI86192.1"/>
    </source>
</evidence>
<name>A0A7G1I8Q9_MYCKA</name>
<accession>A0A7G1I8Q9</accession>
<proteinExistence type="predicted"/>
<gene>
    <name evidence="1" type="ORF">NIIDMKKI_13980</name>
</gene>
<sequence length="179" mass="19015">MRQIGRDGVGGFLERSETIKVGAHEIPDAGAALLLVPGYHVDQHQSRHPFGAGGIGDQDAGQPAHAGPDYHHVTTDRIHDLQHVLGEGLDGVIRGRRSIAVPMSTGVERDDVKPLVRQDLPGLLPGEPVLAAAVQHQDARPIGRLGAAVPFVGDQRDFPTPENSTVRGLLTVLTHSDVT</sequence>
<organism evidence="1 2">
    <name type="scientific">Mycobacterium kansasii</name>
    <dbReference type="NCBI Taxonomy" id="1768"/>
    <lineage>
        <taxon>Bacteria</taxon>
        <taxon>Bacillati</taxon>
        <taxon>Actinomycetota</taxon>
        <taxon>Actinomycetes</taxon>
        <taxon>Mycobacteriales</taxon>
        <taxon>Mycobacteriaceae</taxon>
        <taxon>Mycobacterium</taxon>
    </lineage>
</organism>